<dbReference type="Ensembl" id="ENST00000504075.1">
    <property type="protein sequence ID" value="ENSP00000427410.1"/>
    <property type="gene ID" value="ENSG00000172239.14"/>
</dbReference>
<dbReference type="VEuPathDB" id="HostDB:ENSG00000172239"/>
<keyword evidence="2" id="KW-1185">Reference proteome</keyword>
<reference evidence="1 2" key="2">
    <citation type="journal article" date="2004" name="Nature">
        <title>The DNA sequence and comparative analysis of human chromosome 5.</title>
        <authorList>
            <person name="Schmutz J."/>
            <person name="Martin J."/>
            <person name="Terry A."/>
            <person name="Couronne O."/>
            <person name="Grimwood J."/>
            <person name="Lowry S."/>
            <person name="Gordon L.A."/>
            <person name="Scott D."/>
            <person name="Xie G."/>
            <person name="Huang W."/>
            <person name="Hellsten U."/>
            <person name="Tran-Gyamfi M."/>
            <person name="She X."/>
            <person name="Prabhakar S."/>
            <person name="Aerts A."/>
            <person name="Altherr M."/>
            <person name="Bajorek E."/>
            <person name="Black S."/>
            <person name="Branscomb E."/>
            <person name="Caoile C."/>
            <person name="Challacombe J.F."/>
            <person name="Chan Y.M."/>
            <person name="Denys M."/>
            <person name="Detter J.C."/>
            <person name="Escobar J."/>
            <person name="Flowers D."/>
            <person name="Fotopulos D."/>
            <person name="Glavina T."/>
            <person name="Gomez M."/>
            <person name="Gonzales E."/>
            <person name="Goodstein D."/>
            <person name="Grigoriev I."/>
            <person name="Groza M."/>
            <person name="Hammon N."/>
            <person name="Hawkins T."/>
            <person name="Haydu L."/>
            <person name="Israni S."/>
            <person name="Jett J."/>
            <person name="Kadner K."/>
            <person name="Kimball H."/>
            <person name="Kobayashi A."/>
            <person name="Lopez F."/>
            <person name="Lou Y."/>
            <person name="Martinez D."/>
            <person name="Medina C."/>
            <person name="Morgan J."/>
            <person name="Nandkeshwar R."/>
            <person name="Noonan J.P."/>
            <person name="Pitluck S."/>
            <person name="Pollard M."/>
            <person name="Predki P."/>
            <person name="Priest J."/>
            <person name="Ramirez L."/>
            <person name="Retterer J."/>
            <person name="Rodriguez A."/>
            <person name="Rogers S."/>
            <person name="Salamov A."/>
            <person name="Salazar A."/>
            <person name="Thayer N."/>
            <person name="Tice H."/>
            <person name="Tsai M."/>
            <person name="Ustaszewska A."/>
            <person name="Vo N."/>
            <person name="Wheeler J."/>
            <person name="Wu K."/>
            <person name="Yang J."/>
            <person name="Dickson M."/>
            <person name="Cheng J.F."/>
            <person name="Eichler E.E."/>
            <person name="Olsen A."/>
            <person name="Pennacchio L.A."/>
            <person name="Rokhsar D.S."/>
            <person name="Richardson P."/>
            <person name="Lucas S.M."/>
            <person name="Myers R.M."/>
            <person name="Rubin E.M."/>
        </authorList>
    </citation>
    <scope>NUCLEOTIDE SEQUENCE [LARGE SCALE GENOMIC DNA]</scope>
</reference>
<accession>A0A1D5RMS4</accession>
<dbReference type="GeneTree" id="ENSGT00940000153432"/>
<dbReference type="Antibodypedia" id="10789">
    <property type="antibodies" value="204 antibodies from 29 providers"/>
</dbReference>
<reference evidence="1" key="5">
    <citation type="submission" date="2025-09" db="UniProtKB">
        <authorList>
            <consortium name="Ensembl"/>
        </authorList>
    </citation>
    <scope>IDENTIFICATION</scope>
</reference>
<gene>
    <name evidence="1" type="primary">PAIP1</name>
</gene>
<feature type="non-terminal residue" evidence="1">
    <location>
        <position position="9"/>
    </location>
</feature>
<protein>
    <submittedName>
        <fullName evidence="1">Poly(A) binding protein interacting protein 1</fullName>
    </submittedName>
</protein>
<proteinExistence type="predicted"/>
<name>A0A1D5RMS4_HUMAN</name>
<evidence type="ECO:0000313" key="2">
    <source>
        <dbReference type="Proteomes" id="UP000005640"/>
    </source>
</evidence>
<dbReference type="Ensembl" id="ENST00000504075.1">
    <property type="protein sequence ID" value="ENSP00000427410.1"/>
    <property type="gene ID" value="ENSG00000172239.15"/>
</dbReference>
<dbReference type="HGNC" id="HGNC:16945">
    <property type="gene designation" value="PAIP1"/>
</dbReference>
<dbReference type="OpenTargets" id="ENSG00000172239"/>
<dbReference type="ChiTaRS" id="PAIP1">
    <property type="organism name" value="human"/>
</dbReference>
<evidence type="ECO:0000313" key="1">
    <source>
        <dbReference type="Ensembl" id="ENSP00000427410.1"/>
    </source>
</evidence>
<dbReference type="Proteomes" id="UP000005640">
    <property type="component" value="Chromosome 5"/>
</dbReference>
<reference evidence="1" key="4">
    <citation type="submission" date="2025-08" db="UniProtKB">
        <authorList>
            <consortium name="Ensembl"/>
        </authorList>
    </citation>
    <scope>IDENTIFICATION</scope>
</reference>
<sequence>MGARLCNYL</sequence>
<reference evidence="1 2" key="3">
    <citation type="journal article" date="2004" name="Nature">
        <title>Finishing the euchromatic sequence of the human genome.</title>
        <authorList>
            <consortium name="International Human Genome Sequencing Consortium"/>
        </authorList>
    </citation>
    <scope>NUCLEOTIDE SEQUENCE [LARGE SCALE GENOMIC DNA]</scope>
</reference>
<dbReference type="EMBL" id="AC114956">
    <property type="status" value="NOT_ANNOTATED_CDS"/>
    <property type="molecule type" value="Genomic_DNA"/>
</dbReference>
<dbReference type="Bgee" id="ENSG00000172239">
    <property type="expression patterns" value="Expressed in cortical plate and 104 other cell types or tissues"/>
</dbReference>
<organism evidence="1 2">
    <name type="scientific">Homo sapiens</name>
    <name type="common">Human</name>
    <dbReference type="NCBI Taxonomy" id="9606"/>
    <lineage>
        <taxon>Eukaryota</taxon>
        <taxon>Metazoa</taxon>
        <taxon>Chordata</taxon>
        <taxon>Craniata</taxon>
        <taxon>Vertebrata</taxon>
        <taxon>Euteleostomi</taxon>
        <taxon>Mammalia</taxon>
        <taxon>Eutheria</taxon>
        <taxon>Euarchontoglires</taxon>
        <taxon>Primates</taxon>
        <taxon>Haplorrhini</taxon>
        <taxon>Catarrhini</taxon>
        <taxon>Hominidae</taxon>
        <taxon>Homo</taxon>
    </lineage>
</organism>
<reference evidence="1 2" key="1">
    <citation type="journal article" date="2001" name="Nature">
        <title>Initial sequencing and analysis of the human genome.</title>
        <authorList>
            <consortium name="International Human Genome Sequencing Consortium"/>
            <person name="Lander E.S."/>
            <person name="Linton L.M."/>
            <person name="Birren B."/>
            <person name="Nusbaum C."/>
            <person name="Zody M.C."/>
            <person name="Baldwin J."/>
            <person name="Devon K."/>
            <person name="Dewar K."/>
            <person name="Doyle M."/>
            <person name="FitzHugh W."/>
            <person name="Funke R."/>
            <person name="Gage D."/>
            <person name="Harris K."/>
            <person name="Heaford A."/>
            <person name="Howland J."/>
            <person name="Kann L."/>
            <person name="Lehoczky J."/>
            <person name="LeVine R."/>
            <person name="McEwan P."/>
            <person name="McKernan K."/>
            <person name="Meldrim J."/>
            <person name="Mesirov J.P."/>
            <person name="Miranda C."/>
            <person name="Morris W."/>
            <person name="Naylor J."/>
            <person name="Raymond C."/>
            <person name="Rosetti M."/>
            <person name="Santos R."/>
            <person name="Sheridan A."/>
            <person name="Sougnez C."/>
            <person name="Stange-Thomann N."/>
            <person name="Stojanovic N."/>
            <person name="Subramanian A."/>
            <person name="Wyman D."/>
            <person name="Rogers J."/>
            <person name="Sulston J."/>
            <person name="Ainscough R."/>
            <person name="Beck S."/>
            <person name="Bentley D."/>
            <person name="Burton J."/>
            <person name="Clee C."/>
            <person name="Carter N."/>
            <person name="Coulson A."/>
            <person name="Deadman R."/>
            <person name="Deloukas P."/>
            <person name="Dunham A."/>
            <person name="Dunham I."/>
            <person name="Durbin R."/>
            <person name="French L."/>
            <person name="Grafham D."/>
            <person name="Gregory S."/>
            <person name="Hubbard T."/>
            <person name="Humphray S."/>
            <person name="Hunt A."/>
            <person name="Jones M."/>
            <person name="Lloyd C."/>
            <person name="McMurray A."/>
            <person name="Matthews L."/>
            <person name="Mercer S."/>
            <person name="Milne S."/>
            <person name="Mullikin J.C."/>
            <person name="Mungall A."/>
            <person name="Plumb R."/>
            <person name="Ross M."/>
            <person name="Shownkeen R."/>
            <person name="Sims S."/>
            <person name="Waterston R.H."/>
            <person name="Wilson R.K."/>
            <person name="Hillier L.W."/>
            <person name="McPherson J.D."/>
            <person name="Marra M.A."/>
            <person name="Mardis E.R."/>
            <person name="Fulton L.A."/>
            <person name="Chinwalla A.T."/>
            <person name="Pepin K.H."/>
            <person name="Gish W.R."/>
            <person name="Chissoe S.L."/>
            <person name="Wendl M.C."/>
            <person name="Delehaunty K.D."/>
            <person name="Miner T.L."/>
            <person name="Delehaunty A."/>
            <person name="Kramer J.B."/>
            <person name="Cook L.L."/>
            <person name="Fulton R.S."/>
            <person name="Johnson D.L."/>
            <person name="Minx P.J."/>
            <person name="Clifton S.W."/>
            <person name="Hawkins T."/>
            <person name="Branscomb E."/>
            <person name="Predki P."/>
            <person name="Richardson P."/>
            <person name="Wenning S."/>
            <person name="Slezak T."/>
            <person name="Doggett N."/>
            <person name="Cheng J.F."/>
            <person name="Olsen A."/>
            <person name="Lucas S."/>
            <person name="Elkin C."/>
            <person name="Uberbacher E."/>
            <person name="Frazier M."/>
            <person name="Gibbs R.A."/>
            <person name="Muzny D.M."/>
            <person name="Scherer S.E."/>
            <person name="Bouck J.B."/>
            <person name="Sodergren E.J."/>
            <person name="Worley K.C."/>
            <person name="Rives C.M."/>
            <person name="Gorrell J.H."/>
            <person name="Metzker M.L."/>
            <person name="Naylor S.L."/>
            <person name="Kucherlapati R.S."/>
            <person name="Nelson D.L."/>
            <person name="Weinstock G.M."/>
            <person name="Sakaki Y."/>
            <person name="Fujiyama A."/>
            <person name="Hattori M."/>
            <person name="Yada T."/>
            <person name="Toyoda A."/>
            <person name="Itoh T."/>
            <person name="Kawagoe C."/>
            <person name="Watanabe H."/>
            <person name="Totoki Y."/>
            <person name="Taylor T."/>
            <person name="Weissenbach J."/>
            <person name="Heilig R."/>
            <person name="Saurin W."/>
            <person name="Artiguenave F."/>
            <person name="Brottier P."/>
            <person name="Bruls T."/>
            <person name="Pelletier E."/>
            <person name="Robert C."/>
            <person name="Wincker P."/>
            <person name="Smith D.R."/>
            <person name="Doucette-Stamm L."/>
            <person name="Rubenfield M."/>
            <person name="Weinstock K."/>
            <person name="Lee H.M."/>
            <person name="Dubois J."/>
            <person name="Rosenthal A."/>
            <person name="Platzer M."/>
            <person name="Nyakatura G."/>
            <person name="Taudien S."/>
            <person name="Rump A."/>
            <person name="Yang H."/>
            <person name="Yu J."/>
            <person name="Wang J."/>
            <person name="Huang G."/>
            <person name="Gu J."/>
            <person name="Hood L."/>
            <person name="Rowen L."/>
            <person name="Madan A."/>
            <person name="Qin S."/>
            <person name="Davis R.W."/>
            <person name="Federspiel N.A."/>
            <person name="Abola A.P."/>
            <person name="Proctor M.J."/>
            <person name="Myers R.M."/>
            <person name="Schmutz J."/>
            <person name="Dickson M."/>
            <person name="Grimwood J."/>
            <person name="Cox D.R."/>
            <person name="Olson M.V."/>
            <person name="Kaul R."/>
            <person name="Raymond C."/>
            <person name="Shimizu N."/>
            <person name="Kawasaki K."/>
            <person name="Minoshima S."/>
            <person name="Evans G.A."/>
            <person name="Athanasiou M."/>
            <person name="Schultz R."/>
            <person name="Roe B.A."/>
            <person name="Chen F."/>
            <person name="Pan H."/>
            <person name="Ramser J."/>
            <person name="Lehrach H."/>
            <person name="Reinhardt R."/>
            <person name="McCombie W.R."/>
            <person name="de la Bastide M."/>
            <person name="Dedhia N."/>
            <person name="Blocker H."/>
            <person name="Hornischer K."/>
            <person name="Nordsiek G."/>
            <person name="Agarwala R."/>
            <person name="Aravind L."/>
            <person name="Bailey J.A."/>
            <person name="Bateman A."/>
            <person name="Batzoglou S."/>
            <person name="Birney E."/>
            <person name="Bork P."/>
            <person name="Brown D.G."/>
            <person name="Burge C.B."/>
            <person name="Cerutti L."/>
            <person name="Chen H.C."/>
            <person name="Church D."/>
            <person name="Clamp M."/>
            <person name="Copley R.R."/>
            <person name="Doerks T."/>
            <person name="Eddy S.R."/>
            <person name="Eichler E.E."/>
            <person name="Furey T.S."/>
            <person name="Galagan J."/>
            <person name="Gilbert J.G."/>
            <person name="Harmon C."/>
            <person name="Hayashizaki Y."/>
            <person name="Haussler D."/>
            <person name="Hermjakob H."/>
            <person name="Hokamp K."/>
            <person name="Jang W."/>
            <person name="Johnson L.S."/>
            <person name="Jones T.A."/>
            <person name="Kasif S."/>
            <person name="Kaspryzk A."/>
            <person name="Kennedy S."/>
            <person name="Kent W.J."/>
            <person name="Kitts P."/>
            <person name="Koonin E.V."/>
            <person name="Korf I."/>
            <person name="Kulp D."/>
            <person name="Lancet D."/>
            <person name="Lowe T.M."/>
            <person name="McLysaght A."/>
            <person name="Mikkelsen T."/>
            <person name="Moran J.V."/>
            <person name="Mulder N."/>
            <person name="Pollara V.J."/>
            <person name="Ponting C.P."/>
            <person name="Schuler G."/>
            <person name="Schultz J."/>
            <person name="Slater G."/>
            <person name="Smit A.F."/>
            <person name="Stupka E."/>
            <person name="Szustakowski J."/>
            <person name="Thierry-Mieg D."/>
            <person name="Thierry-Mieg J."/>
            <person name="Wagner L."/>
            <person name="Wallis J."/>
            <person name="Wheeler R."/>
            <person name="Williams A."/>
            <person name="Wolf Y.I."/>
            <person name="Wolfe K.H."/>
            <person name="Yang S.P."/>
            <person name="Yeh R.F."/>
            <person name="Collins F."/>
            <person name="Guyer M.S."/>
            <person name="Peterson J."/>
            <person name="Felsenfeld A."/>
            <person name="Wetterstrand K.A."/>
            <person name="Patrinos A."/>
            <person name="Morgan M.J."/>
            <person name="de Jong P."/>
            <person name="Catanese J.J."/>
            <person name="Osoegawa K."/>
            <person name="Shizuya H."/>
            <person name="Choi S."/>
            <person name="Chen Y.J."/>
        </authorList>
    </citation>
    <scope>NUCLEOTIDE SEQUENCE [LARGE SCALE GENOMIC DNA]</scope>
</reference>
<dbReference type="ExpressionAtlas" id="A0A1D5RMS4">
    <property type="expression patterns" value="baseline and differential"/>
</dbReference>
<dbReference type="OrthoDB" id="8171816at2759"/>